<dbReference type="OrthoDB" id="4566858at2"/>
<organism evidence="2 3">
    <name type="scientific">Gordonia oryzae</name>
    <dbReference type="NCBI Taxonomy" id="2487349"/>
    <lineage>
        <taxon>Bacteria</taxon>
        <taxon>Bacillati</taxon>
        <taxon>Actinomycetota</taxon>
        <taxon>Actinomycetes</taxon>
        <taxon>Mycobacteriales</taxon>
        <taxon>Gordoniaceae</taxon>
        <taxon>Gordonia</taxon>
    </lineage>
</organism>
<keyword evidence="1" id="KW-1133">Transmembrane helix</keyword>
<comment type="caution">
    <text evidence="2">The sequence shown here is derived from an EMBL/GenBank/DDBJ whole genome shotgun (WGS) entry which is preliminary data.</text>
</comment>
<feature type="transmembrane region" description="Helical" evidence="1">
    <location>
        <begin position="46"/>
        <end position="68"/>
    </location>
</feature>
<gene>
    <name evidence="2" type="ORF">EF294_11600</name>
</gene>
<protein>
    <submittedName>
        <fullName evidence="2">DUF2537 domain-containing protein</fullName>
    </submittedName>
</protein>
<dbReference type="RefSeq" id="WP_123929761.1">
    <property type="nucleotide sequence ID" value="NZ_JBPSDP010000007.1"/>
</dbReference>
<dbReference type="AlphaFoldDB" id="A0A3N4GCI6"/>
<evidence type="ECO:0000256" key="1">
    <source>
        <dbReference type="SAM" id="Phobius"/>
    </source>
</evidence>
<dbReference type="EMBL" id="RKMH01000008">
    <property type="protein sequence ID" value="RPA59895.1"/>
    <property type="molecule type" value="Genomic_DNA"/>
</dbReference>
<proteinExistence type="predicted"/>
<keyword evidence="3" id="KW-1185">Reference proteome</keyword>
<evidence type="ECO:0000313" key="3">
    <source>
        <dbReference type="Proteomes" id="UP000267536"/>
    </source>
</evidence>
<accession>A0A3N4GCI6</accession>
<keyword evidence="1" id="KW-0472">Membrane</keyword>
<dbReference type="Pfam" id="PF10801">
    <property type="entry name" value="DUF2537"/>
    <property type="match status" value="1"/>
</dbReference>
<name>A0A3N4GCI6_9ACTN</name>
<feature type="transmembrane region" description="Helical" evidence="1">
    <location>
        <begin position="74"/>
        <end position="95"/>
    </location>
</feature>
<keyword evidence="1" id="KW-0812">Transmembrane</keyword>
<reference evidence="2 3" key="1">
    <citation type="submission" date="2018-11" db="EMBL/GenBank/DDBJ databases">
        <title>Draft genome sequence of Gordonia sp. RS15-1S isolated from rice stems.</title>
        <authorList>
            <person name="Muangham S."/>
        </authorList>
    </citation>
    <scope>NUCLEOTIDE SEQUENCE [LARGE SCALE GENOMIC DNA]</scope>
    <source>
        <strain evidence="2 3">RS15-1S</strain>
    </source>
</reference>
<dbReference type="InterPro" id="IPR024244">
    <property type="entry name" value="DUF2537"/>
</dbReference>
<dbReference type="Proteomes" id="UP000267536">
    <property type="component" value="Unassembled WGS sequence"/>
</dbReference>
<evidence type="ECO:0000313" key="2">
    <source>
        <dbReference type="EMBL" id="RPA59895.1"/>
    </source>
</evidence>
<sequence length="128" mass="13743">MSDSGERTADRTPAWTMYIPEPQRVIAGSADGADLESWRRHEPTPWTLGLLVSAAAVAFCSLVTVGVYSLAESLAHGVGLVAIVVLAPTSAWTLWDFRFRPVWRWIVWGALTGLLAGVGSGIALFAMS</sequence>
<feature type="transmembrane region" description="Helical" evidence="1">
    <location>
        <begin position="102"/>
        <end position="127"/>
    </location>
</feature>